<protein>
    <recommendedName>
        <fullName evidence="2">Putative T7SS secretion signal domain-containing protein</fullName>
    </recommendedName>
</protein>
<comment type="caution">
    <text evidence="3">The sequence shown here is derived from an EMBL/GenBank/DDBJ whole genome shotgun (WGS) entry which is preliminary data.</text>
</comment>
<dbReference type="InterPro" id="IPR049082">
    <property type="entry name" value="T7SS_signal"/>
</dbReference>
<dbReference type="Proteomes" id="UP000550354">
    <property type="component" value="Unassembled WGS sequence"/>
</dbReference>
<dbReference type="Pfam" id="PF21725">
    <property type="entry name" value="T7SS_signal"/>
    <property type="match status" value="1"/>
</dbReference>
<sequence>MVADLQQVLRFDPDALEIPGDPERLRGGAQKLEDFITGLTDVGKRLREADAPKESRGPTVRAMSRVAGTIGQVLEADAEQLSDLAETVRRQADRLTDAQGTVEEARRRWRQARQELRDQVDDLNERVAQAERERNERIEREEREERARKDGKGGGHGGGGGGGGDRERRDPEPPTEAAQLIRAMDQQVLNQVDGPLRRLAGLEFTDRHGAVAMAMDGKVDQIAERYRQSVQAIFDDIVEALRQVHRVDEQLVEQLPRREKALASVAQTPDQQAAPDLTRVSRPEDLTTVGEQLQECAQALNRADEQIPDIRIAIREGRMTPEDEQIGSMNGFQRTWKEHLDQVREDLNHARKAGDEIARELRELDERGAREVRRSFRQAD</sequence>
<evidence type="ECO:0000259" key="2">
    <source>
        <dbReference type="Pfam" id="PF21725"/>
    </source>
</evidence>
<feature type="region of interest" description="Disordered" evidence="1">
    <location>
        <begin position="120"/>
        <end position="176"/>
    </location>
</feature>
<accession>A0A838XET6</accession>
<dbReference type="EMBL" id="JACEOG010000002">
    <property type="protein sequence ID" value="MBA4609989.1"/>
    <property type="molecule type" value="Genomic_DNA"/>
</dbReference>
<evidence type="ECO:0000256" key="1">
    <source>
        <dbReference type="SAM" id="MobiDB-lite"/>
    </source>
</evidence>
<reference evidence="3 4" key="1">
    <citation type="submission" date="2020-07" db="EMBL/GenBank/DDBJ databases">
        <title>Draft genome and description of Aeromicrobium phoceense strain Marseille-Q0843 isolated from healthy skin swab.</title>
        <authorList>
            <person name="Boxberger M."/>
            <person name="La Scola B."/>
        </authorList>
    </citation>
    <scope>NUCLEOTIDE SEQUENCE [LARGE SCALE GENOMIC DNA]</scope>
    <source>
        <strain evidence="3 4">Marseille-Q0843</strain>
    </source>
</reference>
<dbReference type="AlphaFoldDB" id="A0A838XET6"/>
<keyword evidence="4" id="KW-1185">Reference proteome</keyword>
<feature type="compositionally biased region" description="Basic and acidic residues" evidence="1">
    <location>
        <begin position="120"/>
        <end position="153"/>
    </location>
</feature>
<evidence type="ECO:0000313" key="3">
    <source>
        <dbReference type="EMBL" id="MBA4609989.1"/>
    </source>
</evidence>
<name>A0A838XET6_9ACTN</name>
<feature type="compositionally biased region" description="Gly residues" evidence="1">
    <location>
        <begin position="154"/>
        <end position="163"/>
    </location>
</feature>
<gene>
    <name evidence="3" type="ORF">H1W00_16035</name>
</gene>
<feature type="domain" description="Putative T7SS secretion signal" evidence="2">
    <location>
        <begin position="18"/>
        <end position="141"/>
    </location>
</feature>
<organism evidence="3 4">
    <name type="scientific">Aeromicrobium phoceense</name>
    <dbReference type="NCBI Taxonomy" id="2754045"/>
    <lineage>
        <taxon>Bacteria</taxon>
        <taxon>Bacillati</taxon>
        <taxon>Actinomycetota</taxon>
        <taxon>Actinomycetes</taxon>
        <taxon>Propionibacteriales</taxon>
        <taxon>Nocardioidaceae</taxon>
        <taxon>Aeromicrobium</taxon>
    </lineage>
</organism>
<evidence type="ECO:0000313" key="4">
    <source>
        <dbReference type="Proteomes" id="UP000550354"/>
    </source>
</evidence>
<dbReference type="RefSeq" id="WP_181756799.1">
    <property type="nucleotide sequence ID" value="NZ_JACEOG010000002.1"/>
</dbReference>
<proteinExistence type="predicted"/>